<dbReference type="Proteomes" id="UP001431572">
    <property type="component" value="Chromosome 1"/>
</dbReference>
<evidence type="ECO:0000313" key="12">
    <source>
        <dbReference type="EMBL" id="WJW67205.1"/>
    </source>
</evidence>
<evidence type="ECO:0000313" key="13">
    <source>
        <dbReference type="Proteomes" id="UP000521676"/>
    </source>
</evidence>
<comment type="catalytic activity">
    <reaction evidence="7 8">
        <text>7,8-dihydroneopterin 3'-triphosphate + H2O = 6-carboxy-5,6,7,8-tetrahydropterin + triphosphate + acetaldehyde + 2 H(+)</text>
        <dbReference type="Rhea" id="RHEA:27966"/>
        <dbReference type="ChEBI" id="CHEBI:15343"/>
        <dbReference type="ChEBI" id="CHEBI:15377"/>
        <dbReference type="ChEBI" id="CHEBI:15378"/>
        <dbReference type="ChEBI" id="CHEBI:18036"/>
        <dbReference type="ChEBI" id="CHEBI:58462"/>
        <dbReference type="ChEBI" id="CHEBI:61032"/>
        <dbReference type="EC" id="4.1.2.50"/>
    </reaction>
</comment>
<gene>
    <name evidence="11" type="ORF">HXX08_05575</name>
    <name evidence="12" type="ORF">OZ401_000463</name>
</gene>
<dbReference type="Proteomes" id="UP000521676">
    <property type="component" value="Unassembled WGS sequence"/>
</dbReference>
<dbReference type="EMBL" id="CP128399">
    <property type="protein sequence ID" value="WJW67205.1"/>
    <property type="molecule type" value="Genomic_DNA"/>
</dbReference>
<comment type="cofactor">
    <cofactor evidence="8 10">
        <name>Zn(2+)</name>
        <dbReference type="ChEBI" id="CHEBI:29105"/>
    </cofactor>
    <text evidence="8 10">Binds 1 zinc ion per subunit.</text>
</comment>
<evidence type="ECO:0000256" key="1">
    <source>
        <dbReference type="ARBA" id="ARBA00005061"/>
    </source>
</evidence>
<reference evidence="11 13" key="1">
    <citation type="submission" date="2020-06" db="EMBL/GenBank/DDBJ databases">
        <title>Anoxygenic phototrophic Chloroflexota member uses a Type I reaction center.</title>
        <authorList>
            <person name="Tsuji J.M."/>
            <person name="Shaw N.A."/>
            <person name="Nagashima S."/>
            <person name="Venkiteswaran J."/>
            <person name="Schiff S.L."/>
            <person name="Hanada S."/>
            <person name="Tank M."/>
            <person name="Neufeld J.D."/>
        </authorList>
    </citation>
    <scope>NUCLEOTIDE SEQUENCE [LARGE SCALE GENOMIC DNA]</scope>
    <source>
        <strain evidence="11">L227-S17</strain>
    </source>
</reference>
<reference evidence="12" key="2">
    <citation type="journal article" date="2024" name="Nature">
        <title>Anoxygenic phototroph of the Chloroflexota uses a type I reaction centre.</title>
        <authorList>
            <person name="Tsuji J.M."/>
            <person name="Shaw N.A."/>
            <person name="Nagashima S."/>
            <person name="Venkiteswaran J.J."/>
            <person name="Schiff S.L."/>
            <person name="Watanabe T."/>
            <person name="Fukui M."/>
            <person name="Hanada S."/>
            <person name="Tank M."/>
            <person name="Neufeld J.D."/>
        </authorList>
    </citation>
    <scope>NUCLEOTIDE SEQUENCE</scope>
    <source>
        <strain evidence="12">L227-S17</strain>
    </source>
</reference>
<evidence type="ECO:0000256" key="8">
    <source>
        <dbReference type="PIRNR" id="PIRNR006113"/>
    </source>
</evidence>
<evidence type="ECO:0000256" key="5">
    <source>
        <dbReference type="ARBA" id="ARBA00022833"/>
    </source>
</evidence>
<feature type="active site" description="Charge relay system" evidence="9">
    <location>
        <position position="116"/>
    </location>
</feature>
<evidence type="ECO:0000256" key="3">
    <source>
        <dbReference type="ARBA" id="ARBA00018141"/>
    </source>
</evidence>
<evidence type="ECO:0000256" key="4">
    <source>
        <dbReference type="ARBA" id="ARBA00022723"/>
    </source>
</evidence>
<dbReference type="GO" id="GO:0008616">
    <property type="term" value="P:tRNA queuosine(34) biosynthetic process"/>
    <property type="evidence" value="ECO:0007669"/>
    <property type="project" value="UniProtKB-KW"/>
</dbReference>
<dbReference type="EMBL" id="JACATZ010000001">
    <property type="protein sequence ID" value="NWJ45332.1"/>
    <property type="molecule type" value="Genomic_DNA"/>
</dbReference>
<dbReference type="SUPFAM" id="SSF55620">
    <property type="entry name" value="Tetrahydrobiopterin biosynthesis enzymes-like"/>
    <property type="match status" value="1"/>
</dbReference>
<organism evidence="11 13">
    <name type="scientific">Candidatus Chlorohelix allophototropha</name>
    <dbReference type="NCBI Taxonomy" id="3003348"/>
    <lineage>
        <taxon>Bacteria</taxon>
        <taxon>Bacillati</taxon>
        <taxon>Chloroflexota</taxon>
        <taxon>Chloroflexia</taxon>
        <taxon>Candidatus Chloroheliales</taxon>
        <taxon>Candidatus Chloroheliaceae</taxon>
        <taxon>Candidatus Chlorohelix</taxon>
    </lineage>
</organism>
<feature type="active site" description="Proton acceptor" evidence="9">
    <location>
        <position position="25"/>
    </location>
</feature>
<evidence type="ECO:0000313" key="11">
    <source>
        <dbReference type="EMBL" id="NWJ45332.1"/>
    </source>
</evidence>
<keyword evidence="14" id="KW-1185">Reference proteome</keyword>
<evidence type="ECO:0000256" key="2">
    <source>
        <dbReference type="ARBA" id="ARBA00008900"/>
    </source>
</evidence>
<keyword evidence="8" id="KW-0671">Queuosine biosynthesis</keyword>
<name>A0A8T7LYE6_9CHLR</name>
<dbReference type="Gene3D" id="3.30.479.10">
    <property type="entry name" value="6-pyruvoyl tetrahydropterin synthase/QueD"/>
    <property type="match status" value="1"/>
</dbReference>
<dbReference type="EC" id="4.-.-.-" evidence="8"/>
<feature type="binding site" evidence="10">
    <location>
        <position position="16"/>
    </location>
    <ligand>
        <name>Zn(2+)</name>
        <dbReference type="ChEBI" id="CHEBI:29105"/>
    </ligand>
</feature>
<feature type="binding site" evidence="10">
    <location>
        <position position="31"/>
    </location>
    <ligand>
        <name>Zn(2+)</name>
        <dbReference type="ChEBI" id="CHEBI:29105"/>
    </ligand>
</feature>
<dbReference type="InterPro" id="IPR038418">
    <property type="entry name" value="6-PTP_synth/QueD_sf"/>
</dbReference>
<feature type="active site" description="Charge relay system" evidence="9">
    <location>
        <position position="75"/>
    </location>
</feature>
<evidence type="ECO:0000313" key="14">
    <source>
        <dbReference type="Proteomes" id="UP001431572"/>
    </source>
</evidence>
<evidence type="ECO:0000256" key="6">
    <source>
        <dbReference type="ARBA" id="ARBA00023239"/>
    </source>
</evidence>
<dbReference type="InterPro" id="IPR007115">
    <property type="entry name" value="6-PTP_synth/QueD"/>
</dbReference>
<dbReference type="GO" id="GO:0070497">
    <property type="term" value="F:6-carboxytetrahydropterin synthase activity"/>
    <property type="evidence" value="ECO:0007669"/>
    <property type="project" value="UniProtKB-EC"/>
</dbReference>
<evidence type="ECO:0000256" key="7">
    <source>
        <dbReference type="ARBA" id="ARBA00048807"/>
    </source>
</evidence>
<evidence type="ECO:0000256" key="9">
    <source>
        <dbReference type="PIRSR" id="PIRSR006113-1"/>
    </source>
</evidence>
<dbReference type="GO" id="GO:0046872">
    <property type="term" value="F:metal ion binding"/>
    <property type="evidence" value="ECO:0007669"/>
    <property type="project" value="UniProtKB-KW"/>
</dbReference>
<keyword evidence="6 8" id="KW-0456">Lyase</keyword>
<dbReference type="AlphaFoldDB" id="A0A8T7LYE6"/>
<dbReference type="RefSeq" id="WP_341469105.1">
    <property type="nucleotide sequence ID" value="NZ_CP128399.1"/>
</dbReference>
<sequence>MRTAIITKIFRFESAHRLEYHQGKCAQLHGHSYKLEVSVFSNIKEALGQSDHGMVMDFSELSHIVKEAVIAQLDHKELGEATGVYSTAEHLIHWIWEQLIIAGIPKEVLYRLRLWETESSYAELSQDIL</sequence>
<feature type="binding site" evidence="10">
    <location>
        <position position="29"/>
    </location>
    <ligand>
        <name>Zn(2+)</name>
        <dbReference type="ChEBI" id="CHEBI:29105"/>
    </ligand>
</feature>
<protein>
    <recommendedName>
        <fullName evidence="3 8">6-carboxy-5,6,7,8-tetrahydropterin synthase</fullName>
        <ecNumber evidence="8">4.-.-.-</ecNumber>
    </recommendedName>
</protein>
<comment type="pathway">
    <text evidence="1 8">Purine metabolism; 7-cyano-7-deazaguanine biosynthesis.</text>
</comment>
<accession>A0A8T7LYE6</accession>
<dbReference type="Pfam" id="PF01242">
    <property type="entry name" value="PTPS"/>
    <property type="match status" value="1"/>
</dbReference>
<keyword evidence="4 8" id="KW-0479">Metal-binding</keyword>
<keyword evidence="5 8" id="KW-0862">Zinc</keyword>
<dbReference type="PANTHER" id="PTHR12589:SF7">
    <property type="entry name" value="6-PYRUVOYL TETRAHYDROBIOPTERIN SYNTHASE"/>
    <property type="match status" value="1"/>
</dbReference>
<comment type="similarity">
    <text evidence="2 8">Belongs to the PTPS family. QueD subfamily.</text>
</comment>
<proteinExistence type="inferred from homology"/>
<dbReference type="PIRSF" id="PIRSF006113">
    <property type="entry name" value="PTP_synth"/>
    <property type="match status" value="1"/>
</dbReference>
<evidence type="ECO:0000256" key="10">
    <source>
        <dbReference type="PIRSR" id="PIRSR006113-2"/>
    </source>
</evidence>
<dbReference type="PANTHER" id="PTHR12589">
    <property type="entry name" value="PYRUVOYL TETRAHYDROBIOPTERIN SYNTHASE"/>
    <property type="match status" value="1"/>
</dbReference>